<keyword evidence="1" id="KW-0547">Nucleotide-binding</keyword>
<evidence type="ECO:0000313" key="6">
    <source>
        <dbReference type="Proteomes" id="UP000030013"/>
    </source>
</evidence>
<dbReference type="eggNOG" id="COG3899">
    <property type="taxonomic scope" value="Bacteria"/>
</dbReference>
<feature type="signal peptide" evidence="3">
    <location>
        <begin position="1"/>
        <end position="18"/>
    </location>
</feature>
<dbReference type="Gene3D" id="3.30.70.1230">
    <property type="entry name" value="Nucleotide cyclase"/>
    <property type="match status" value="1"/>
</dbReference>
<dbReference type="InterPro" id="IPR041664">
    <property type="entry name" value="AAA_16"/>
</dbReference>
<evidence type="ECO:0000259" key="4">
    <source>
        <dbReference type="PROSITE" id="PS50125"/>
    </source>
</evidence>
<dbReference type="SMART" id="SM00028">
    <property type="entry name" value="TPR"/>
    <property type="match status" value="4"/>
</dbReference>
<dbReference type="InterPro" id="IPR029787">
    <property type="entry name" value="Nucleotide_cyclase"/>
</dbReference>
<reference evidence="5 6" key="1">
    <citation type="submission" date="2013-08" db="EMBL/GenBank/DDBJ databases">
        <title>The genome sequence of Knoellia aerolata.</title>
        <authorList>
            <person name="Zhu W."/>
            <person name="Wang G."/>
        </authorList>
    </citation>
    <scope>NUCLEOTIDE SEQUENCE [LARGE SCALE GENOMIC DNA]</scope>
    <source>
        <strain evidence="5 6">DSM 18566</strain>
    </source>
</reference>
<feature type="chain" id="PRO_5038741147" description="Guanylate cyclase domain-containing protein" evidence="3">
    <location>
        <begin position="19"/>
        <end position="1079"/>
    </location>
</feature>
<protein>
    <recommendedName>
        <fullName evidence="4">Guanylate cyclase domain-containing protein</fullName>
    </recommendedName>
</protein>
<sequence length="1079" mass="113708">LRASPPASTASTASAATAATAAAPVTAAAAGTDLGIALSPSIRAHLAQGVVESGHRPIAVAFVQFSGTDVLHATSGPRAVTEALDVLVRTVQRACSSAEVTFFETDLARDGGKFMLTAGAPRSAGRDIHRLLGAALAIVTSAGVLPVRAGLASGHVFAGDFGPSFRRTYSIKGDTVNLAARLLGRAAPGELVATAQSLDRIDARVEAEALEPFRVKGKRHLVEAARVLTVRERTTSPTEDAAFIGRAEELVTARAAVGSALAGSGTVLDIVGEAGIGKSRLAGELGPEGVTVLSATTGSYDTGTPYATVRSLTCQSVGLEPWADPDALAARLTAAVARDAPALVDWLPLLARPFSIDLEETPQVRDLDVKFRRGRLEELALELLSALLPSPTVIRLEDAHLMDEASGAIVSRAAATAAERAWALVVTRRDAPTGYRPAGDLTGLVRIDLGSLPAEDAGELLESLTQQSRVSIHSLSAMVRRASGNPFFLMALARRADDAAHLPDSVESVLLGDMDGLGSRSRTLLRHAAVLGTRFDTTILAEMVPGGTDPVEVEAELSDYVRPVVGTLMEFRHTLMRDVAYEGLPYRLRRDAHERAGRALLESTLETDAVADLLSMHFHAAAAYDQAWTYALVAGGRASETYAYGEAADCYERAVEAATHLPELSPASVSAAYASLGEARQMAGLSVGAIAAFRKARGLAEGDAVRQAGLLHEEARIVVRLGRFPQALRLITRGLGLIDGVPGPEADRTRARMAAQYGFVRHLQGRGRDAVLWCARGAAWAEASGDRAALAYTYNALHLSHGASTVREERPYGRLALAAYEELDDLRGQALCLGNLAIDDYNAGRWDTALAMFARAADIFRRVGDVANEGNEAYNQADVLVAQGRFADALEPLRVALRLARGVDDEELVALSLREGARAHAGLGRADRAEDLFTQARALLVALRLPLEVARLDAGRAEAMLAWGRAEDALELLDGMEVTDAVHARVQRTRACALWRLGRMAEAREAVLSGISRPGTSPGGVELALLRVALGLLPTASGPDETDATDPRDVLAALGADTPALLGSLGLGGRGLRSTLARP</sequence>
<evidence type="ECO:0000256" key="3">
    <source>
        <dbReference type="SAM" id="SignalP"/>
    </source>
</evidence>
<accession>A0A0A0JWJ3</accession>
<name>A0A0A0JWJ3_9MICO</name>
<gene>
    <name evidence="5" type="ORF">N801_07030</name>
</gene>
<organism evidence="5 6">
    <name type="scientific">Knoellia aerolata DSM 18566</name>
    <dbReference type="NCBI Taxonomy" id="1385519"/>
    <lineage>
        <taxon>Bacteria</taxon>
        <taxon>Bacillati</taxon>
        <taxon>Actinomycetota</taxon>
        <taxon>Actinomycetes</taxon>
        <taxon>Micrococcales</taxon>
        <taxon>Intrasporangiaceae</taxon>
        <taxon>Knoellia</taxon>
    </lineage>
</organism>
<dbReference type="CDD" id="cd07302">
    <property type="entry name" value="CHD"/>
    <property type="match status" value="1"/>
</dbReference>
<dbReference type="RefSeq" id="WP_035936109.1">
    <property type="nucleotide sequence ID" value="NZ_AVPL01000016.1"/>
</dbReference>
<dbReference type="InterPro" id="IPR019734">
    <property type="entry name" value="TPR_rpt"/>
</dbReference>
<dbReference type="GO" id="GO:0005524">
    <property type="term" value="F:ATP binding"/>
    <property type="evidence" value="ECO:0007669"/>
    <property type="project" value="UniProtKB-KW"/>
</dbReference>
<dbReference type="GO" id="GO:0005737">
    <property type="term" value="C:cytoplasm"/>
    <property type="evidence" value="ECO:0007669"/>
    <property type="project" value="TreeGrafter"/>
</dbReference>
<proteinExistence type="predicted"/>
<feature type="non-terminal residue" evidence="5">
    <location>
        <position position="1"/>
    </location>
</feature>
<dbReference type="Proteomes" id="UP000030013">
    <property type="component" value="Unassembled WGS sequence"/>
</dbReference>
<dbReference type="Gene3D" id="1.25.40.10">
    <property type="entry name" value="Tetratricopeptide repeat domain"/>
    <property type="match status" value="2"/>
</dbReference>
<keyword evidence="6" id="KW-1185">Reference proteome</keyword>
<dbReference type="PROSITE" id="PS50125">
    <property type="entry name" value="GUANYLATE_CYCLASE_2"/>
    <property type="match status" value="1"/>
</dbReference>
<dbReference type="Pfam" id="PF13191">
    <property type="entry name" value="AAA_16"/>
    <property type="match status" value="1"/>
</dbReference>
<keyword evidence="2" id="KW-0067">ATP-binding</keyword>
<dbReference type="eggNOG" id="COG0457">
    <property type="taxonomic scope" value="Bacteria"/>
</dbReference>
<dbReference type="InterPro" id="IPR011990">
    <property type="entry name" value="TPR-like_helical_dom_sf"/>
</dbReference>
<dbReference type="STRING" id="1385519.N801_07030"/>
<dbReference type="Pfam" id="PF00211">
    <property type="entry name" value="Guanylate_cyc"/>
    <property type="match status" value="1"/>
</dbReference>
<dbReference type="PANTHER" id="PTHR16305">
    <property type="entry name" value="TESTICULAR SOLUBLE ADENYLYL CYCLASE"/>
    <property type="match status" value="1"/>
</dbReference>
<dbReference type="EMBL" id="AVPL01000016">
    <property type="protein sequence ID" value="KGN41558.1"/>
    <property type="molecule type" value="Genomic_DNA"/>
</dbReference>
<evidence type="ECO:0000256" key="2">
    <source>
        <dbReference type="ARBA" id="ARBA00022840"/>
    </source>
</evidence>
<dbReference type="GO" id="GO:0009190">
    <property type="term" value="P:cyclic nucleotide biosynthetic process"/>
    <property type="evidence" value="ECO:0007669"/>
    <property type="project" value="InterPro"/>
</dbReference>
<feature type="domain" description="Guanylate cyclase" evidence="4">
    <location>
        <begin position="59"/>
        <end position="183"/>
    </location>
</feature>
<keyword evidence="3" id="KW-0732">Signal</keyword>
<dbReference type="Pfam" id="PF13424">
    <property type="entry name" value="TPR_12"/>
    <property type="match status" value="1"/>
</dbReference>
<dbReference type="SMART" id="SM00044">
    <property type="entry name" value="CYCc"/>
    <property type="match status" value="1"/>
</dbReference>
<dbReference type="OrthoDB" id="5476461at2"/>
<dbReference type="eggNOG" id="COG2114">
    <property type="taxonomic scope" value="Bacteria"/>
</dbReference>
<evidence type="ECO:0000256" key="1">
    <source>
        <dbReference type="ARBA" id="ARBA00022741"/>
    </source>
</evidence>
<dbReference type="SUPFAM" id="SSF48452">
    <property type="entry name" value="TPR-like"/>
    <property type="match status" value="2"/>
</dbReference>
<evidence type="ECO:0000313" key="5">
    <source>
        <dbReference type="EMBL" id="KGN41558.1"/>
    </source>
</evidence>
<dbReference type="GO" id="GO:0004016">
    <property type="term" value="F:adenylate cyclase activity"/>
    <property type="evidence" value="ECO:0007669"/>
    <property type="project" value="TreeGrafter"/>
</dbReference>
<comment type="caution">
    <text evidence="5">The sequence shown here is derived from an EMBL/GenBank/DDBJ whole genome shotgun (WGS) entry which is preliminary data.</text>
</comment>
<dbReference type="InterPro" id="IPR001054">
    <property type="entry name" value="A/G_cyclase"/>
</dbReference>
<dbReference type="PANTHER" id="PTHR16305:SF28">
    <property type="entry name" value="GUANYLATE CYCLASE DOMAIN-CONTAINING PROTEIN"/>
    <property type="match status" value="1"/>
</dbReference>
<dbReference type="SUPFAM" id="SSF55073">
    <property type="entry name" value="Nucleotide cyclase"/>
    <property type="match status" value="1"/>
</dbReference>
<dbReference type="AlphaFoldDB" id="A0A0A0JWJ3"/>
<dbReference type="GO" id="GO:0035556">
    <property type="term" value="P:intracellular signal transduction"/>
    <property type="evidence" value="ECO:0007669"/>
    <property type="project" value="InterPro"/>
</dbReference>